<comment type="similarity">
    <text evidence="2">Belongs to the bacterial solute-binding protein 5 family.</text>
</comment>
<accession>A0A317E2F3</accession>
<dbReference type="GO" id="GO:0015833">
    <property type="term" value="P:peptide transport"/>
    <property type="evidence" value="ECO:0007669"/>
    <property type="project" value="TreeGrafter"/>
</dbReference>
<dbReference type="OrthoDB" id="9803988at2"/>
<dbReference type="InterPro" id="IPR030678">
    <property type="entry name" value="Peptide/Ni-bd"/>
</dbReference>
<comment type="subcellular location">
    <subcellularLocation>
        <location evidence="1">Periplasm</location>
    </subcellularLocation>
</comment>
<dbReference type="PANTHER" id="PTHR30290:SF64">
    <property type="entry name" value="ABC TRANSPORTER PERIPLASMIC BINDING PROTEIN"/>
    <property type="match status" value="1"/>
</dbReference>
<keyword evidence="7" id="KW-1185">Reference proteome</keyword>
<organism evidence="6 7">
    <name type="scientific">Zavarzinia aquatilis</name>
    <dbReference type="NCBI Taxonomy" id="2211142"/>
    <lineage>
        <taxon>Bacteria</taxon>
        <taxon>Pseudomonadati</taxon>
        <taxon>Pseudomonadota</taxon>
        <taxon>Alphaproteobacteria</taxon>
        <taxon>Rhodospirillales</taxon>
        <taxon>Zavarziniaceae</taxon>
        <taxon>Zavarzinia</taxon>
    </lineage>
</organism>
<dbReference type="CDD" id="cd08497">
    <property type="entry name" value="MbnE-like"/>
    <property type="match status" value="1"/>
</dbReference>
<evidence type="ECO:0000313" key="6">
    <source>
        <dbReference type="EMBL" id="PWR20340.1"/>
    </source>
</evidence>
<dbReference type="Proteomes" id="UP000245461">
    <property type="component" value="Unassembled WGS sequence"/>
</dbReference>
<evidence type="ECO:0000256" key="1">
    <source>
        <dbReference type="ARBA" id="ARBA00004418"/>
    </source>
</evidence>
<dbReference type="Gene3D" id="3.40.190.10">
    <property type="entry name" value="Periplasmic binding protein-like II"/>
    <property type="match status" value="1"/>
</dbReference>
<dbReference type="GO" id="GO:0042884">
    <property type="term" value="P:microcin transport"/>
    <property type="evidence" value="ECO:0007669"/>
    <property type="project" value="TreeGrafter"/>
</dbReference>
<evidence type="ECO:0000256" key="3">
    <source>
        <dbReference type="ARBA" id="ARBA00022729"/>
    </source>
</evidence>
<dbReference type="InterPro" id="IPR000914">
    <property type="entry name" value="SBP_5_dom"/>
</dbReference>
<dbReference type="PIRSF" id="PIRSF002741">
    <property type="entry name" value="MppA"/>
    <property type="match status" value="1"/>
</dbReference>
<sequence>MISRRHLLATLGMAPFAGAFSLPRAWAQAAGLHGIAMHGDLKYPPGFPRFDFVRADAPKGGELRQGVLGSFDSLNPFIVLGDPAAGSGSIYDTLTLQAQDEPFSEYGLLAEAIEVAPDRSFVAYELRKEARFHDGTPVTADDVVFSFETLKTKGHPFYRSYYANVAKVETAGTTGVRFTFDTTGNRELPLIMGQLAVLPRHYWEGRDFTRPSLDVPLGNGPYRIGTVEAGRSLTLERVADYWGAALNVNVGRNNFARLRYDYFRDETANLEAFKAGALDVRIERVARVWATAYDFPAVRDGKVLKLELPDETPAGMQAFVLNTRKPLLRDARVRRALGLAFDFEWSNKALFYGAYTRTQSFFANSELAASGEPGPAELALLEPFRDRLPPEVFGPAWTAPVSDGSGQDRKLLVEAKKLLAEAGGKVVDKKLVAPDGTPFTLEFLMDDVTFERVTTPFIANLGLLGITAAIRTVDPPQYVDRVNNFDFDIVVGTFPQSLSPGNEQREFWGSLAADEKGSRNLIGIKDPVVDALIDKVIFAEDRAALVAACRALDRVLCWGYFVVPQWHITVDRIAVWDRFGRPETKPRYAAGFPDTWWYDDAKAAALKG</sequence>
<proteinExistence type="inferred from homology"/>
<dbReference type="SUPFAM" id="SSF53850">
    <property type="entry name" value="Periplasmic binding protein-like II"/>
    <property type="match status" value="1"/>
</dbReference>
<feature type="domain" description="Solute-binding protein family 5" evidence="5">
    <location>
        <begin position="107"/>
        <end position="502"/>
    </location>
</feature>
<evidence type="ECO:0000256" key="4">
    <source>
        <dbReference type="SAM" id="SignalP"/>
    </source>
</evidence>
<dbReference type="RefSeq" id="WP_109907014.1">
    <property type="nucleotide sequence ID" value="NZ_QGLE01000009.1"/>
</dbReference>
<dbReference type="PANTHER" id="PTHR30290">
    <property type="entry name" value="PERIPLASMIC BINDING COMPONENT OF ABC TRANSPORTER"/>
    <property type="match status" value="1"/>
</dbReference>
<dbReference type="GO" id="GO:0030288">
    <property type="term" value="C:outer membrane-bounded periplasmic space"/>
    <property type="evidence" value="ECO:0007669"/>
    <property type="project" value="TreeGrafter"/>
</dbReference>
<feature type="signal peptide" evidence="4">
    <location>
        <begin position="1"/>
        <end position="19"/>
    </location>
</feature>
<dbReference type="Gene3D" id="3.10.105.10">
    <property type="entry name" value="Dipeptide-binding Protein, Domain 3"/>
    <property type="match status" value="1"/>
</dbReference>
<dbReference type="Pfam" id="PF00496">
    <property type="entry name" value="SBP_bac_5"/>
    <property type="match status" value="1"/>
</dbReference>
<protein>
    <recommendedName>
        <fullName evidence="5">Solute-binding protein family 5 domain-containing protein</fullName>
    </recommendedName>
</protein>
<name>A0A317E2F3_9PROT</name>
<keyword evidence="3 4" id="KW-0732">Signal</keyword>
<dbReference type="EMBL" id="QGLE01000009">
    <property type="protein sequence ID" value="PWR20340.1"/>
    <property type="molecule type" value="Genomic_DNA"/>
</dbReference>
<evidence type="ECO:0000256" key="2">
    <source>
        <dbReference type="ARBA" id="ARBA00005695"/>
    </source>
</evidence>
<dbReference type="PROSITE" id="PS51318">
    <property type="entry name" value="TAT"/>
    <property type="match status" value="1"/>
</dbReference>
<dbReference type="GO" id="GO:0043190">
    <property type="term" value="C:ATP-binding cassette (ABC) transporter complex"/>
    <property type="evidence" value="ECO:0007669"/>
    <property type="project" value="InterPro"/>
</dbReference>
<comment type="caution">
    <text evidence="6">The sequence shown here is derived from an EMBL/GenBank/DDBJ whole genome shotgun (WGS) entry which is preliminary data.</text>
</comment>
<evidence type="ECO:0000313" key="7">
    <source>
        <dbReference type="Proteomes" id="UP000245461"/>
    </source>
</evidence>
<dbReference type="InterPro" id="IPR006311">
    <property type="entry name" value="TAT_signal"/>
</dbReference>
<gene>
    <name evidence="6" type="ORF">DKG74_15140</name>
</gene>
<dbReference type="GO" id="GO:1904680">
    <property type="term" value="F:peptide transmembrane transporter activity"/>
    <property type="evidence" value="ECO:0007669"/>
    <property type="project" value="TreeGrafter"/>
</dbReference>
<dbReference type="AlphaFoldDB" id="A0A317E2F3"/>
<dbReference type="InterPro" id="IPR039424">
    <property type="entry name" value="SBP_5"/>
</dbReference>
<feature type="chain" id="PRO_5016337817" description="Solute-binding protein family 5 domain-containing protein" evidence="4">
    <location>
        <begin position="20"/>
        <end position="608"/>
    </location>
</feature>
<reference evidence="6 7" key="1">
    <citation type="submission" date="2018-05" db="EMBL/GenBank/DDBJ databases">
        <title>Zavarzinia sp. HR-AS.</title>
        <authorList>
            <person name="Lee Y."/>
            <person name="Jeon C.O."/>
        </authorList>
    </citation>
    <scope>NUCLEOTIDE SEQUENCE [LARGE SCALE GENOMIC DNA]</scope>
    <source>
        <strain evidence="6 7">HR-AS</strain>
    </source>
</reference>
<evidence type="ECO:0000259" key="5">
    <source>
        <dbReference type="Pfam" id="PF00496"/>
    </source>
</evidence>